<reference evidence="1 2" key="1">
    <citation type="submission" date="2016-07" db="EMBL/GenBank/DDBJ databases">
        <title>Pervasive Adenine N6-methylation of Active Genes in Fungi.</title>
        <authorList>
            <consortium name="DOE Joint Genome Institute"/>
            <person name="Mondo S.J."/>
            <person name="Dannebaum R.O."/>
            <person name="Kuo R.C."/>
            <person name="Labutti K."/>
            <person name="Haridas S."/>
            <person name="Kuo A."/>
            <person name="Salamov A."/>
            <person name="Ahrendt S.R."/>
            <person name="Lipzen A."/>
            <person name="Sullivan W."/>
            <person name="Andreopoulos W.B."/>
            <person name="Clum A."/>
            <person name="Lindquist E."/>
            <person name="Daum C."/>
            <person name="Ramamoorthy G.K."/>
            <person name="Gryganskyi A."/>
            <person name="Culley D."/>
            <person name="Magnuson J.K."/>
            <person name="James T.Y."/>
            <person name="O'Malley M.A."/>
            <person name="Stajich J.E."/>
            <person name="Spatafora J.W."/>
            <person name="Visel A."/>
            <person name="Grigoriev I.V."/>
        </authorList>
    </citation>
    <scope>NUCLEOTIDE SEQUENCE [LARGE SCALE GENOMIC DNA]</scope>
    <source>
        <strain evidence="1 2">68-887.2</strain>
    </source>
</reference>
<keyword evidence="2" id="KW-1185">Reference proteome</keyword>
<dbReference type="OrthoDB" id="3366231at2759"/>
<dbReference type="InParanoid" id="A0A1Y2AGI3"/>
<evidence type="ECO:0000313" key="2">
    <source>
        <dbReference type="Proteomes" id="UP000193986"/>
    </source>
</evidence>
<dbReference type="EMBL" id="MCFC01000106">
    <property type="protein sequence ID" value="ORY21689.1"/>
    <property type="molecule type" value="Genomic_DNA"/>
</dbReference>
<organism evidence="1 2">
    <name type="scientific">Naematelia encephala</name>
    <dbReference type="NCBI Taxonomy" id="71784"/>
    <lineage>
        <taxon>Eukaryota</taxon>
        <taxon>Fungi</taxon>
        <taxon>Dikarya</taxon>
        <taxon>Basidiomycota</taxon>
        <taxon>Agaricomycotina</taxon>
        <taxon>Tremellomycetes</taxon>
        <taxon>Tremellales</taxon>
        <taxon>Naemateliaceae</taxon>
        <taxon>Naematelia</taxon>
    </lineage>
</organism>
<proteinExistence type="predicted"/>
<feature type="non-terminal residue" evidence="1">
    <location>
        <position position="84"/>
    </location>
</feature>
<name>A0A1Y2AGI3_9TREE</name>
<comment type="caution">
    <text evidence="1">The sequence shown here is derived from an EMBL/GenBank/DDBJ whole genome shotgun (WGS) entry which is preliminary data.</text>
</comment>
<evidence type="ECO:0000313" key="1">
    <source>
        <dbReference type="EMBL" id="ORY21689.1"/>
    </source>
</evidence>
<dbReference type="AlphaFoldDB" id="A0A1Y2AGI3"/>
<sequence>YYLCILLYHVSSPKSIQHLRMVNGQPHKTYKSACSALGLLDDDQEFDLCPNEASTFHLAQAMRQLFIALLVHNQPVAPTSLFQR</sequence>
<protein>
    <submittedName>
        <fullName evidence="1">Uncharacterized protein</fullName>
    </submittedName>
</protein>
<accession>A0A1Y2AGI3</accession>
<dbReference type="Proteomes" id="UP000193986">
    <property type="component" value="Unassembled WGS sequence"/>
</dbReference>
<gene>
    <name evidence="1" type="ORF">BCR39DRAFT_454557</name>
</gene>
<feature type="non-terminal residue" evidence="1">
    <location>
        <position position="1"/>
    </location>
</feature>